<dbReference type="Gene3D" id="3.10.450.50">
    <property type="match status" value="1"/>
</dbReference>
<name>A0A231GZB2_9NOCA</name>
<evidence type="ECO:0000259" key="1">
    <source>
        <dbReference type="Pfam" id="PF13577"/>
    </source>
</evidence>
<dbReference type="CDD" id="cd00531">
    <property type="entry name" value="NTF2_like"/>
    <property type="match status" value="1"/>
</dbReference>
<dbReference type="Pfam" id="PF13577">
    <property type="entry name" value="SnoaL_4"/>
    <property type="match status" value="1"/>
</dbReference>
<protein>
    <recommendedName>
        <fullName evidence="1">SnoaL-like domain-containing protein</fullName>
    </recommendedName>
</protein>
<keyword evidence="3" id="KW-1185">Reference proteome</keyword>
<reference evidence="2 3" key="1">
    <citation type="submission" date="2017-07" db="EMBL/GenBank/DDBJ databases">
        <title>First draft Genome Sequence of Nocardia cerradoensis isolated from human infection.</title>
        <authorList>
            <person name="Carrasco G."/>
        </authorList>
    </citation>
    <scope>NUCLEOTIDE SEQUENCE [LARGE SCALE GENOMIC DNA]</scope>
    <source>
        <strain evidence="2 3">CNM20130759</strain>
    </source>
</reference>
<feature type="domain" description="SnoaL-like" evidence="1">
    <location>
        <begin position="7"/>
        <end position="135"/>
    </location>
</feature>
<dbReference type="EMBL" id="NGAF01000016">
    <property type="protein sequence ID" value="OXR41947.1"/>
    <property type="molecule type" value="Genomic_DNA"/>
</dbReference>
<dbReference type="InterPro" id="IPR032710">
    <property type="entry name" value="NTF2-like_dom_sf"/>
</dbReference>
<sequence>MTTVASRAELYAEVQQFYADQMQRLDNRDITGYAETFTEDAEFEHTPGRPPARTRAGIVSDLVEFHKRFDSDPMQRRHWFNMINLSPRDDGSIGATMYCLVVKIRPGAAPEIAPSCVVHDVLVRVDGELRTQSRRVTHD</sequence>
<proteinExistence type="predicted"/>
<comment type="caution">
    <text evidence="2">The sequence shown here is derived from an EMBL/GenBank/DDBJ whole genome shotgun (WGS) entry which is preliminary data.</text>
</comment>
<dbReference type="AlphaFoldDB" id="A0A231GZB2"/>
<dbReference type="InterPro" id="IPR037401">
    <property type="entry name" value="SnoaL-like"/>
</dbReference>
<accession>A0A231GZB2</accession>
<dbReference type="SUPFAM" id="SSF54427">
    <property type="entry name" value="NTF2-like"/>
    <property type="match status" value="1"/>
</dbReference>
<dbReference type="Proteomes" id="UP000215506">
    <property type="component" value="Unassembled WGS sequence"/>
</dbReference>
<organism evidence="2 3">
    <name type="scientific">Nocardia cerradoensis</name>
    <dbReference type="NCBI Taxonomy" id="85688"/>
    <lineage>
        <taxon>Bacteria</taxon>
        <taxon>Bacillati</taxon>
        <taxon>Actinomycetota</taxon>
        <taxon>Actinomycetes</taxon>
        <taxon>Mycobacteriales</taxon>
        <taxon>Nocardiaceae</taxon>
        <taxon>Nocardia</taxon>
    </lineage>
</organism>
<dbReference type="RefSeq" id="WP_039779009.1">
    <property type="nucleotide sequence ID" value="NZ_JAAXOR010000008.1"/>
</dbReference>
<gene>
    <name evidence="2" type="ORF">B7C42_05931</name>
</gene>
<evidence type="ECO:0000313" key="3">
    <source>
        <dbReference type="Proteomes" id="UP000215506"/>
    </source>
</evidence>
<evidence type="ECO:0000313" key="2">
    <source>
        <dbReference type="EMBL" id="OXR41947.1"/>
    </source>
</evidence>